<dbReference type="GO" id="GO:0005886">
    <property type="term" value="C:plasma membrane"/>
    <property type="evidence" value="ECO:0007669"/>
    <property type="project" value="UniProtKB-SubCell"/>
</dbReference>
<evidence type="ECO:0000256" key="13">
    <source>
        <dbReference type="NCBIfam" id="TIGR03499"/>
    </source>
</evidence>
<dbReference type="PANTHER" id="PTHR43134">
    <property type="entry name" value="SIGNAL RECOGNITION PARTICLE RECEPTOR SUBUNIT ALPHA"/>
    <property type="match status" value="1"/>
</dbReference>
<feature type="region of interest" description="Disordered" evidence="14">
    <location>
        <begin position="55"/>
        <end position="114"/>
    </location>
</feature>
<evidence type="ECO:0000256" key="14">
    <source>
        <dbReference type="SAM" id="MobiDB-lite"/>
    </source>
</evidence>
<dbReference type="GO" id="GO:0015031">
    <property type="term" value="P:protein transport"/>
    <property type="evidence" value="ECO:0007669"/>
    <property type="project" value="UniProtKB-KW"/>
</dbReference>
<keyword evidence="5" id="KW-1003">Cell membrane</keyword>
<keyword evidence="17" id="KW-0969">Cilium</keyword>
<keyword evidence="17" id="KW-0966">Cell projection</keyword>
<evidence type="ECO:0000256" key="5">
    <source>
        <dbReference type="ARBA" id="ARBA00022475"/>
    </source>
</evidence>
<evidence type="ECO:0000256" key="4">
    <source>
        <dbReference type="ARBA" id="ARBA00022448"/>
    </source>
</evidence>
<comment type="subcellular location">
    <subcellularLocation>
        <location evidence="1">Cell membrane</location>
        <topology evidence="1">Peripheral membrane protein</topology>
        <orientation evidence="1">Cytoplasmic side</orientation>
    </subcellularLocation>
</comment>
<comment type="similarity">
    <text evidence="2">Belongs to the GTP-binding SRP family.</text>
</comment>
<evidence type="ECO:0000259" key="15">
    <source>
        <dbReference type="SMART" id="SM00382"/>
    </source>
</evidence>
<reference evidence="17 18" key="1">
    <citation type="submission" date="2020-04" db="EMBL/GenBank/DDBJ databases">
        <authorList>
            <person name="Hogendoorn C."/>
        </authorList>
    </citation>
    <scope>NUCLEOTIDE SEQUENCE [LARGE SCALE GENOMIC DNA]</scope>
    <source>
        <strain evidence="17">COOX1</strain>
    </source>
</reference>
<keyword evidence="7" id="KW-1005">Bacterial flagellum biogenesis</keyword>
<dbReference type="InterPro" id="IPR020006">
    <property type="entry name" value="FlhF"/>
</dbReference>
<dbReference type="NCBIfam" id="TIGR03499">
    <property type="entry name" value="FlhF"/>
    <property type="match status" value="1"/>
</dbReference>
<dbReference type="InterPro" id="IPR000897">
    <property type="entry name" value="SRP54_GTPase_dom"/>
</dbReference>
<evidence type="ECO:0000256" key="1">
    <source>
        <dbReference type="ARBA" id="ARBA00004413"/>
    </source>
</evidence>
<dbReference type="SUPFAM" id="SSF52540">
    <property type="entry name" value="P-loop containing nucleoside triphosphate hydrolases"/>
    <property type="match status" value="1"/>
</dbReference>
<keyword evidence="8" id="KW-0653">Protein transport</keyword>
<dbReference type="GO" id="GO:0006614">
    <property type="term" value="P:SRP-dependent cotranslational protein targeting to membrane"/>
    <property type="evidence" value="ECO:0007669"/>
    <property type="project" value="UniProtKB-UniRule"/>
</dbReference>
<evidence type="ECO:0000256" key="3">
    <source>
        <dbReference type="ARBA" id="ARBA00014919"/>
    </source>
</evidence>
<dbReference type="AlphaFoldDB" id="A0A6F9EAG4"/>
<proteinExistence type="inferred from homology"/>
<evidence type="ECO:0000256" key="12">
    <source>
        <dbReference type="ARBA" id="ARBA00025337"/>
    </source>
</evidence>
<comment type="function">
    <text evidence="12">Necessary for flagellar biosynthesis. May be involved in translocation of the flagellum.</text>
</comment>
<evidence type="ECO:0000256" key="6">
    <source>
        <dbReference type="ARBA" id="ARBA00022741"/>
    </source>
</evidence>
<feature type="domain" description="SRP54-type proteins GTP-binding" evidence="16">
    <location>
        <begin position="206"/>
        <end position="396"/>
    </location>
</feature>
<organism evidence="17 18">
    <name type="scientific">Kyrpidia spormannii</name>
    <dbReference type="NCBI Taxonomy" id="2055160"/>
    <lineage>
        <taxon>Bacteria</taxon>
        <taxon>Bacillati</taxon>
        <taxon>Bacillota</taxon>
        <taxon>Bacilli</taxon>
        <taxon>Bacillales</taxon>
        <taxon>Alicyclobacillaceae</taxon>
        <taxon>Kyrpidia</taxon>
    </lineage>
</organism>
<feature type="domain" description="AAA+ ATPase" evidence="15">
    <location>
        <begin position="205"/>
        <end position="346"/>
    </location>
</feature>
<dbReference type="InterPro" id="IPR003593">
    <property type="entry name" value="AAA+_ATPase"/>
</dbReference>
<evidence type="ECO:0000256" key="11">
    <source>
        <dbReference type="ARBA" id="ARBA00023225"/>
    </source>
</evidence>
<evidence type="ECO:0000256" key="9">
    <source>
        <dbReference type="ARBA" id="ARBA00023134"/>
    </source>
</evidence>
<dbReference type="GO" id="GO:0044781">
    <property type="term" value="P:bacterial-type flagellum organization"/>
    <property type="evidence" value="ECO:0007669"/>
    <property type="project" value="UniProtKB-UniRule"/>
</dbReference>
<evidence type="ECO:0000256" key="2">
    <source>
        <dbReference type="ARBA" id="ARBA00008531"/>
    </source>
</evidence>
<dbReference type="Gene3D" id="1.20.120.1380">
    <property type="entry name" value="Flagellar FlhF biosynthesis protein, N domain"/>
    <property type="match status" value="1"/>
</dbReference>
<keyword evidence="11" id="KW-1006">Bacterial flagellum protein export</keyword>
<keyword evidence="6" id="KW-0547">Nucleotide-binding</keyword>
<dbReference type="GO" id="GO:0003924">
    <property type="term" value="F:GTPase activity"/>
    <property type="evidence" value="ECO:0007669"/>
    <property type="project" value="UniProtKB-UniRule"/>
</dbReference>
<dbReference type="EMBL" id="LR792683">
    <property type="protein sequence ID" value="CAB3393406.1"/>
    <property type="molecule type" value="Genomic_DNA"/>
</dbReference>
<accession>A0A6F9EAG4</accession>
<gene>
    <name evidence="17" type="primary">flhF</name>
    <name evidence="17" type="ORF">COOX1_1893</name>
</gene>
<name>A0A6F9EAG4_9BACL</name>
<dbReference type="FunFam" id="3.40.50.300:FF:000695">
    <property type="entry name" value="Flagellar biosynthesis regulator FlhF"/>
    <property type="match status" value="1"/>
</dbReference>
<dbReference type="Proteomes" id="UP000502196">
    <property type="component" value="Chromosome"/>
</dbReference>
<dbReference type="CDD" id="cd17873">
    <property type="entry name" value="FlhF"/>
    <property type="match status" value="1"/>
</dbReference>
<evidence type="ECO:0000256" key="10">
    <source>
        <dbReference type="ARBA" id="ARBA00023136"/>
    </source>
</evidence>
<evidence type="ECO:0000256" key="8">
    <source>
        <dbReference type="ARBA" id="ARBA00022927"/>
    </source>
</evidence>
<evidence type="ECO:0000256" key="7">
    <source>
        <dbReference type="ARBA" id="ARBA00022795"/>
    </source>
</evidence>
<dbReference type="InterPro" id="IPR027417">
    <property type="entry name" value="P-loop_NTPase"/>
</dbReference>
<dbReference type="Gene3D" id="3.40.50.300">
    <property type="entry name" value="P-loop containing nucleotide triphosphate hydrolases"/>
    <property type="match status" value="1"/>
</dbReference>
<dbReference type="Pfam" id="PF00448">
    <property type="entry name" value="SRP54"/>
    <property type="match status" value="1"/>
</dbReference>
<keyword evidence="9" id="KW-0342">GTP-binding</keyword>
<protein>
    <recommendedName>
        <fullName evidence="3 13">Flagellar biosynthesis protein FlhF</fullName>
    </recommendedName>
</protein>
<evidence type="ECO:0000313" key="17">
    <source>
        <dbReference type="EMBL" id="CAB3393406.1"/>
    </source>
</evidence>
<dbReference type="InterPro" id="IPR047040">
    <property type="entry name" value="FlhF__GTPase_dom"/>
</dbReference>
<sequence>MRIKRFTAEDMATAMARVRDELGGEAVILNTREVPASRWVPWRRRKRIEIVAAVEDGGGQGAKGPAPTGPRSNPRPEVNFLSGPDPGEVGAELTRGNLYRDPLTGSSGRTGVSGDVRDLTDAGWRELIRKIAASGESPAARALVHLAEGLVAGGMDERRARALAEQAVISIPDDGSWEISHMVEQLQEIVRSQLQPWVGSPMAAESRVIALAGPTGVGKTTTIAKLAAIETLDAGRRVALITADTYRIAAVDQLRTYAQIIGIPCFVVYTPEEMRRTVGELAEYDRIFVDTAGRNYTQREHALSLREMLQAAKPDETYLVLSLSGKGRDLYRTVEALREVAIDKYLFTKADETESLASAVDLILAESRPVAYITTGQGVPDDIIEADAAYLAQRLF</sequence>
<keyword evidence="4" id="KW-0813">Transport</keyword>
<dbReference type="RefSeq" id="WP_170085666.1">
    <property type="nucleotide sequence ID" value="NZ_CP047971.1"/>
</dbReference>
<dbReference type="PANTHER" id="PTHR43134:SF3">
    <property type="entry name" value="FLAGELLAR BIOSYNTHESIS PROTEIN FLHF"/>
    <property type="match status" value="1"/>
</dbReference>
<evidence type="ECO:0000313" key="18">
    <source>
        <dbReference type="Proteomes" id="UP000502196"/>
    </source>
</evidence>
<keyword evidence="10" id="KW-0472">Membrane</keyword>
<keyword evidence="17" id="KW-0282">Flagellum</keyword>
<dbReference type="SMART" id="SM00382">
    <property type="entry name" value="AAA"/>
    <property type="match status" value="1"/>
</dbReference>
<dbReference type="GO" id="GO:0005525">
    <property type="term" value="F:GTP binding"/>
    <property type="evidence" value="ECO:0007669"/>
    <property type="project" value="UniProtKB-UniRule"/>
</dbReference>
<evidence type="ECO:0000259" key="16">
    <source>
        <dbReference type="SMART" id="SM00962"/>
    </source>
</evidence>
<dbReference type="SMART" id="SM00962">
    <property type="entry name" value="SRP54"/>
    <property type="match status" value="1"/>
</dbReference>
<dbReference type="GO" id="GO:0005047">
    <property type="term" value="F:signal recognition particle binding"/>
    <property type="evidence" value="ECO:0007669"/>
    <property type="project" value="TreeGrafter"/>
</dbReference>